<evidence type="ECO:0000313" key="1">
    <source>
        <dbReference type="EMBL" id="EAR13290.1"/>
    </source>
</evidence>
<accession>A4BWE9</accession>
<evidence type="ECO:0000313" key="2">
    <source>
        <dbReference type="Proteomes" id="UP000003053"/>
    </source>
</evidence>
<comment type="caution">
    <text evidence="1">The sequence shown here is derived from an EMBL/GenBank/DDBJ whole genome shotgun (WGS) entry which is preliminary data.</text>
</comment>
<reference evidence="1 2" key="1">
    <citation type="submission" date="2006-02" db="EMBL/GenBank/DDBJ databases">
        <authorList>
            <person name="Murray A."/>
            <person name="Staley J."/>
            <person name="Ferriera S."/>
            <person name="Johnson J."/>
            <person name="Kravitz S."/>
            <person name="Halpern A."/>
            <person name="Remington K."/>
            <person name="Beeson K."/>
            <person name="Tran B."/>
            <person name="Rogers Y.-H."/>
            <person name="Friedman R."/>
            <person name="Venter J.C."/>
        </authorList>
    </citation>
    <scope>NUCLEOTIDE SEQUENCE [LARGE SCALE GENOMIC DNA]</scope>
    <source>
        <strain evidence="1 2">23-P</strain>
    </source>
</reference>
<protein>
    <submittedName>
        <fullName evidence="1">Uncharacterized protein</fullName>
    </submittedName>
</protein>
<dbReference type="Proteomes" id="UP000003053">
    <property type="component" value="Unassembled WGS sequence"/>
</dbReference>
<gene>
    <name evidence="1" type="ORF">PI23P_02312</name>
</gene>
<name>A4BWE9_9FLAO</name>
<sequence length="82" mass="9131">MASYSDGIPLKGNESQPLIANCHIEGTLDDAIHIKMSAGKVEEVASKSKIRAQMDTNNNTNLGIVKKVMVLMQKKIRSYLWR</sequence>
<dbReference type="HOGENOM" id="CLU_2555384_0_0_10"/>
<organism evidence="1 2">
    <name type="scientific">Polaribacter irgensii 23-P</name>
    <dbReference type="NCBI Taxonomy" id="313594"/>
    <lineage>
        <taxon>Bacteria</taxon>
        <taxon>Pseudomonadati</taxon>
        <taxon>Bacteroidota</taxon>
        <taxon>Flavobacteriia</taxon>
        <taxon>Flavobacteriales</taxon>
        <taxon>Flavobacteriaceae</taxon>
    </lineage>
</organism>
<dbReference type="STRING" id="313594.PI23P_02312"/>
<dbReference type="AlphaFoldDB" id="A4BWE9"/>
<proteinExistence type="predicted"/>
<dbReference type="EMBL" id="AAOG01000001">
    <property type="protein sequence ID" value="EAR13290.1"/>
    <property type="molecule type" value="Genomic_DNA"/>
</dbReference>
<keyword evidence="2" id="KW-1185">Reference proteome</keyword>